<evidence type="ECO:0000313" key="4">
    <source>
        <dbReference type="EMBL" id="SUO82176.1"/>
    </source>
</evidence>
<evidence type="ECO:0000313" key="5">
    <source>
        <dbReference type="EMBL" id="SUO82725.1"/>
    </source>
</evidence>
<organism evidence="7 12">
    <name type="scientific">Streptococcus equi subsp. zooepidemicus</name>
    <dbReference type="NCBI Taxonomy" id="40041"/>
    <lineage>
        <taxon>Bacteria</taxon>
        <taxon>Bacillati</taxon>
        <taxon>Bacillota</taxon>
        <taxon>Bacilli</taxon>
        <taxon>Lactobacillales</taxon>
        <taxon>Streptococcaceae</taxon>
        <taxon>Streptococcus</taxon>
    </lineage>
</organism>
<evidence type="ECO:0000313" key="12">
    <source>
        <dbReference type="Proteomes" id="UP000269903"/>
    </source>
</evidence>
<evidence type="ECO:0000313" key="9">
    <source>
        <dbReference type="EMBL" id="VEF09164.1"/>
    </source>
</evidence>
<reference evidence="7 12" key="2">
    <citation type="submission" date="2018-12" db="EMBL/GenBank/DDBJ databases">
        <authorList>
            <consortium name="Pathogen Informatics"/>
        </authorList>
    </citation>
    <scope>NUCLEOTIDE SEQUENCE [LARGE SCALE GENOMIC DNA]</scope>
    <source>
        <strain evidence="7 12">NCTC6180</strain>
    </source>
</reference>
<dbReference type="Proteomes" id="UP000269903">
    <property type="component" value="Chromosome"/>
</dbReference>
<proteinExistence type="predicted"/>
<dbReference type="EMBL" id="LR134317">
    <property type="protein sequence ID" value="VEF05641.1"/>
    <property type="molecule type" value="Genomic_DNA"/>
</dbReference>
<protein>
    <submittedName>
        <fullName evidence="7">Transposase</fullName>
    </submittedName>
</protein>
<dbReference type="EMBL" id="UHHT01000001">
    <property type="protein sequence ID" value="SUO82176.1"/>
    <property type="molecule type" value="Genomic_DNA"/>
</dbReference>
<keyword evidence="1" id="KW-0175">Coiled coil</keyword>
<evidence type="ECO:0000313" key="2">
    <source>
        <dbReference type="EMBL" id="SUO80118.1"/>
    </source>
</evidence>
<dbReference type="EMBL" id="LR134317">
    <property type="protein sequence ID" value="VEF09164.1"/>
    <property type="molecule type" value="Genomic_DNA"/>
</dbReference>
<evidence type="ECO:0000313" key="10">
    <source>
        <dbReference type="EMBL" id="VEF09491.1"/>
    </source>
</evidence>
<dbReference type="OMA" id="ACLHFGI"/>
<dbReference type="EMBL" id="LR134317">
    <property type="protein sequence ID" value="VEF06071.1"/>
    <property type="molecule type" value="Genomic_DNA"/>
</dbReference>
<accession>A0A2X3WNA4</accession>
<sequence length="171" mass="20224">MTLSYEDKVQIYELRHIGKSIKCLSEKFSIAESDLKYMIRLIDRYGLAIVQKGKNSYYSPELKQEIIDKVLIDGQSQKQTSLDYALPNSSMLSRWIAQYKKNGYTILEKRRGRPPKMGRQPKKTLEQMTELERLQKELDYLRAENAVLKKLREYRLRDEAKLKEQQKSSKN</sequence>
<evidence type="ECO:0000313" key="11">
    <source>
        <dbReference type="Proteomes" id="UP000255476"/>
    </source>
</evidence>
<dbReference type="InterPro" id="IPR009057">
    <property type="entry name" value="Homeodomain-like_sf"/>
</dbReference>
<dbReference type="EMBL" id="LR134317">
    <property type="protein sequence ID" value="VEF09491.1"/>
    <property type="molecule type" value="Genomic_DNA"/>
</dbReference>
<dbReference type="PANTHER" id="PTHR33795:SF1">
    <property type="entry name" value="INSERTION ELEMENT IS150 PROTEIN INSJ"/>
    <property type="match status" value="1"/>
</dbReference>
<evidence type="ECO:0000313" key="8">
    <source>
        <dbReference type="EMBL" id="VEF07711.1"/>
    </source>
</evidence>
<evidence type="ECO:0000313" key="3">
    <source>
        <dbReference type="EMBL" id="SUO80642.1"/>
    </source>
</evidence>
<dbReference type="SUPFAM" id="SSF46689">
    <property type="entry name" value="Homeodomain-like"/>
    <property type="match status" value="1"/>
</dbReference>
<dbReference type="EMBL" id="UHHT01000001">
    <property type="protein sequence ID" value="SUO80118.1"/>
    <property type="molecule type" value="Genomic_DNA"/>
</dbReference>
<dbReference type="AlphaFoldDB" id="A0A2X3WNA4"/>
<dbReference type="EMBL" id="UHHT01000001">
    <property type="protein sequence ID" value="SUO80642.1"/>
    <property type="molecule type" value="Genomic_DNA"/>
</dbReference>
<dbReference type="PANTHER" id="PTHR33795">
    <property type="entry name" value="INSERTION ELEMENT IS150 PROTEIN INSJ"/>
    <property type="match status" value="1"/>
</dbReference>
<evidence type="ECO:0000256" key="1">
    <source>
        <dbReference type="SAM" id="Coils"/>
    </source>
</evidence>
<evidence type="ECO:0000313" key="6">
    <source>
        <dbReference type="EMBL" id="VEF05641.1"/>
    </source>
</evidence>
<evidence type="ECO:0000313" key="7">
    <source>
        <dbReference type="EMBL" id="VEF06071.1"/>
    </source>
</evidence>
<dbReference type="Proteomes" id="UP000255476">
    <property type="component" value="Unassembled WGS sequence"/>
</dbReference>
<gene>
    <name evidence="6" type="ORF">NCTC6180_00435</name>
    <name evidence="7" type="ORF">NCTC6180_00658</name>
    <name evidence="8" type="ORF">NCTC6180_01230</name>
    <name evidence="9" type="ORF">NCTC6180_01777</name>
    <name evidence="10" type="ORF">NCTC6180_01977</name>
    <name evidence="2" type="ORF">NCTC7023_00223</name>
    <name evidence="3" type="ORF">NCTC7023_00453</name>
    <name evidence="4" type="ORF">NCTC7023_01541</name>
    <name evidence="5" type="ORF">NCTC7023_02099</name>
</gene>
<feature type="coiled-coil region" evidence="1">
    <location>
        <begin position="124"/>
        <end position="151"/>
    </location>
</feature>
<dbReference type="EMBL" id="LR134317">
    <property type="protein sequence ID" value="VEF07711.1"/>
    <property type="molecule type" value="Genomic_DNA"/>
</dbReference>
<dbReference type="EMBL" id="UHHT01000001">
    <property type="protein sequence ID" value="SUO82725.1"/>
    <property type="molecule type" value="Genomic_DNA"/>
</dbReference>
<name>A0A2X3WNA4_STRSZ</name>
<dbReference type="InterPro" id="IPR052057">
    <property type="entry name" value="IS150/IS1296_orfA-like"/>
</dbReference>
<reference evidence="2 11" key="1">
    <citation type="submission" date="2018-06" db="EMBL/GenBank/DDBJ databases">
        <authorList>
            <consortium name="Pathogen Informatics"/>
            <person name="Doyle S."/>
        </authorList>
    </citation>
    <scope>NUCLEOTIDE SEQUENCE [LARGE SCALE GENOMIC DNA]</scope>
    <source>
        <strain evidence="2 11">NCTC7023</strain>
    </source>
</reference>